<feature type="transmembrane region" description="Helical" evidence="9">
    <location>
        <begin position="382"/>
        <end position="407"/>
    </location>
</feature>
<feature type="transmembrane region" description="Helical" evidence="9">
    <location>
        <begin position="610"/>
        <end position="629"/>
    </location>
</feature>
<feature type="transmembrane region" description="Helical" evidence="9">
    <location>
        <begin position="664"/>
        <end position="682"/>
    </location>
</feature>
<evidence type="ECO:0000256" key="6">
    <source>
        <dbReference type="ARBA" id="ARBA00022989"/>
    </source>
</evidence>
<keyword evidence="14" id="KW-1185">Reference proteome</keyword>
<keyword evidence="2 9" id="KW-0813">Transport</keyword>
<feature type="transmembrane region" description="Helical" evidence="9">
    <location>
        <begin position="246"/>
        <end position="267"/>
    </location>
</feature>
<evidence type="ECO:0000256" key="7">
    <source>
        <dbReference type="ARBA" id="ARBA00023010"/>
    </source>
</evidence>
<organism evidence="13 14">
    <name type="scientific">Lacrimispora defluvii</name>
    <dbReference type="NCBI Taxonomy" id="2719233"/>
    <lineage>
        <taxon>Bacteria</taxon>
        <taxon>Bacillati</taxon>
        <taxon>Bacillota</taxon>
        <taxon>Clostridia</taxon>
        <taxon>Lachnospirales</taxon>
        <taxon>Lachnospiraceae</taxon>
        <taxon>Lacrimispora</taxon>
    </lineage>
</organism>
<comment type="subunit">
    <text evidence="9">Forms a complex with SecF. Part of the essential Sec protein translocation apparatus which comprises SecA, SecYEG and auxiliary proteins SecDF. Other proteins may also be involved.</text>
</comment>
<dbReference type="Proteomes" id="UP000539052">
    <property type="component" value="Unassembled WGS sequence"/>
</dbReference>
<feature type="transmembrane region" description="Helical" evidence="9">
    <location>
        <begin position="428"/>
        <end position="450"/>
    </location>
</feature>
<evidence type="ECO:0000256" key="3">
    <source>
        <dbReference type="ARBA" id="ARBA00022475"/>
    </source>
</evidence>
<dbReference type="InterPro" id="IPR022813">
    <property type="entry name" value="SecD/SecF_arch_bac"/>
</dbReference>
<dbReference type="NCBIfam" id="TIGR00966">
    <property type="entry name" value="transloc_SecF"/>
    <property type="match status" value="1"/>
</dbReference>
<comment type="similarity">
    <text evidence="9">Belongs to the SecD/SecF family. SecD subfamily.</text>
</comment>
<dbReference type="NCBIfam" id="TIGR01129">
    <property type="entry name" value="secD"/>
    <property type="match status" value="1"/>
</dbReference>
<comment type="subunit">
    <text evidence="10">Forms a complex with SecD. Part of the essential Sec protein translocation apparatus which comprises SecA, SecYEG and auxiliary proteins SecDF. Other proteins may also be involved.</text>
</comment>
<feature type="domain" description="Protein export membrane protein SecD/SecF C-terminal" evidence="11">
    <location>
        <begin position="526"/>
        <end position="716"/>
    </location>
</feature>
<protein>
    <recommendedName>
        <fullName evidence="9 10">Multifunctional fusion protein</fullName>
    </recommendedName>
    <domain>
        <recommendedName>
            <fullName evidence="9">Protein translocase subunit SecD</fullName>
        </recommendedName>
    </domain>
    <domain>
        <recommendedName>
            <fullName evidence="10">Protein-export membrane protein SecF</fullName>
        </recommendedName>
    </domain>
</protein>
<feature type="domain" description="Protein export membrane protein SecD/SecF C-terminal" evidence="11">
    <location>
        <begin position="229"/>
        <end position="400"/>
    </location>
</feature>
<feature type="transmembrane region" description="Helical" evidence="9">
    <location>
        <begin position="553"/>
        <end position="570"/>
    </location>
</feature>
<dbReference type="InterPro" id="IPR055344">
    <property type="entry name" value="SecD_SecF_C_bact"/>
</dbReference>
<evidence type="ECO:0000256" key="10">
    <source>
        <dbReference type="HAMAP-Rule" id="MF_01464"/>
    </source>
</evidence>
<name>A0ABX1VJQ5_9FIRM</name>
<gene>
    <name evidence="9 13" type="primary">secD</name>
    <name evidence="10" type="synonym">secF</name>
    <name evidence="13" type="ORF">G9470_00915</name>
</gene>
<dbReference type="InterPro" id="IPR005665">
    <property type="entry name" value="SecF_bac"/>
</dbReference>
<comment type="subcellular location">
    <subcellularLocation>
        <location evidence="1 9">Cell membrane</location>
        <topology evidence="1 9">Multi-pass membrane protein</topology>
    </subcellularLocation>
</comment>
<evidence type="ECO:0000256" key="4">
    <source>
        <dbReference type="ARBA" id="ARBA00022692"/>
    </source>
</evidence>
<feature type="transmembrane region" description="Helical" evidence="9">
    <location>
        <begin position="688"/>
        <end position="714"/>
    </location>
</feature>
<sequence>MKPGKKMLAAIFLGIAAIVCIAIFGAGDSVKGIFDMRFGIDIRGGVEAIFEPQNLDRKPTPQELESAREVIESRMDSQNIADREVTVDKEAGYIIVQFPWKSGETDFNPEDAISELGEMAELTFKDPDGTVLIQGKDVEKATPQTNTSNGIKTYVVALSFNSNGSKLFEDATGKLVGKRIGIYMDNNLISNPTVQNKISGGQAVITGMKSYEEAKALAEKINAGALPFSLKTTNFSTISPSLGSNALTIMVYAGLVAFLVICLFMIVFYKMPGIVACVTLLLQMVIQMLAVSVPQYTLTLPGIAGIILTLGMAVDTNIIISERISDELKKGSSVKGAVVSGYKNAFSSVLDGNVTTAIVAVILMIFGSGTMLSFGYTLLVGMVVNLLIGVSVSKHLILSLIQSDFWRNEKWFRIRKDKKIIPFYQKKYIFAIISGFVILSGIAGCFFYGVKLDTQFTGGAVLSYSVSDKADTGKIQESIEKETKRPVTVQIKEDNMTGLKRLSVTLAGNSGISPEEQKAITDTINSTIGKNDAKLSETFVVEPYIGAKALKNAAAAIILSLIFIVIYVWIRFSVISGLSAGITAMIALVHDVFVVFFAFVLFQIPLNDAFVAVVLTIIGYSINDTIVIYDRIRENRKHDSKMPVDTLVNVSTSQTLGRSINTSATTGICVLILMVASVYFHIESIMEFSLPMFFGILTGCYSSICVAGTLWAMWEKKKGK</sequence>
<comment type="caution">
    <text evidence="13">The sequence shown here is derived from an EMBL/GenBank/DDBJ whole genome shotgun (WGS) entry which is preliminary data.</text>
</comment>
<dbReference type="Pfam" id="PF02355">
    <property type="entry name" value="SecD_SecF_C"/>
    <property type="match status" value="2"/>
</dbReference>
<dbReference type="InterPro" id="IPR022645">
    <property type="entry name" value="SecD/SecF_bac"/>
</dbReference>
<dbReference type="InterPro" id="IPR048634">
    <property type="entry name" value="SecD_SecF_C"/>
</dbReference>
<dbReference type="PANTHER" id="PTHR30081:SF1">
    <property type="entry name" value="PROTEIN TRANSLOCASE SUBUNIT SECD"/>
    <property type="match status" value="1"/>
</dbReference>
<dbReference type="PRINTS" id="PR01755">
    <property type="entry name" value="SECFTRNLCASE"/>
</dbReference>
<dbReference type="Gene3D" id="3.30.70.3400">
    <property type="match status" value="1"/>
</dbReference>
<dbReference type="SUPFAM" id="SSF82866">
    <property type="entry name" value="Multidrug efflux transporter AcrB transmembrane domain"/>
    <property type="match status" value="2"/>
</dbReference>
<evidence type="ECO:0000256" key="8">
    <source>
        <dbReference type="ARBA" id="ARBA00023136"/>
    </source>
</evidence>
<evidence type="ECO:0000256" key="2">
    <source>
        <dbReference type="ARBA" id="ARBA00022448"/>
    </source>
</evidence>
<reference evidence="13 14" key="1">
    <citation type="submission" date="2020-03" db="EMBL/GenBank/DDBJ databases">
        <title>Genome Sequence of industrial isolate, B5A.</title>
        <authorList>
            <person name="Sharma S."/>
            <person name="Patil P.B."/>
            <person name="Korpole S."/>
        </authorList>
    </citation>
    <scope>NUCLEOTIDE SEQUENCE [LARGE SCALE GENOMIC DNA]</scope>
    <source>
        <strain evidence="13 14">PI-S10-B5A</strain>
    </source>
</reference>
<dbReference type="PANTHER" id="PTHR30081">
    <property type="entry name" value="PROTEIN-EXPORT MEMBRANE PROTEIN SEC"/>
    <property type="match status" value="1"/>
</dbReference>
<feature type="transmembrane region" description="Helical" evidence="9">
    <location>
        <begin position="582"/>
        <end position="604"/>
    </location>
</feature>
<comment type="similarity">
    <text evidence="10">Belongs to the SecD/SecF family. SecF subfamily.</text>
</comment>
<proteinExistence type="inferred from homology"/>
<keyword evidence="5 9" id="KW-0653">Protein transport</keyword>
<evidence type="ECO:0000313" key="14">
    <source>
        <dbReference type="Proteomes" id="UP000539052"/>
    </source>
</evidence>
<keyword evidence="6 9" id="KW-1133">Transmembrane helix</keyword>
<evidence type="ECO:0000256" key="9">
    <source>
        <dbReference type="HAMAP-Rule" id="MF_01463"/>
    </source>
</evidence>
<feature type="transmembrane region" description="Helical" evidence="9">
    <location>
        <begin position="299"/>
        <end position="320"/>
    </location>
</feature>
<comment type="function">
    <text evidence="9">Part of the Sec protein translocase complex. Interacts with the SecYEG preprotein conducting channel. SecDF uses the proton motive force (PMF) to complete protein translocation after the ATP-dependent function of SecA.</text>
</comment>
<comment type="caution">
    <text evidence="9">Lacks conserved residue(s) required for the propagation of feature annotation.</text>
</comment>
<keyword evidence="8 9" id="KW-0472">Membrane</keyword>
<dbReference type="HAMAP" id="MF_01464_B">
    <property type="entry name" value="SecF_B"/>
    <property type="match status" value="1"/>
</dbReference>
<feature type="transmembrane region" description="Helical" evidence="9">
    <location>
        <begin position="274"/>
        <end position="293"/>
    </location>
</feature>
<dbReference type="NCBIfam" id="TIGR00916">
    <property type="entry name" value="2A0604s01"/>
    <property type="match status" value="1"/>
</dbReference>
<dbReference type="RefSeq" id="WP_170819727.1">
    <property type="nucleotide sequence ID" value="NZ_JAAOXG010000001.1"/>
</dbReference>
<dbReference type="EMBL" id="JAAOXG010000001">
    <property type="protein sequence ID" value="NNJ28361.1"/>
    <property type="molecule type" value="Genomic_DNA"/>
</dbReference>
<keyword evidence="7 9" id="KW-0811">Translocation</keyword>
<keyword evidence="4 9" id="KW-0812">Transmembrane</keyword>
<evidence type="ECO:0000259" key="11">
    <source>
        <dbReference type="Pfam" id="PF02355"/>
    </source>
</evidence>
<dbReference type="Gene3D" id="1.20.1640.10">
    <property type="entry name" value="Multidrug efflux transporter AcrB transmembrane domain"/>
    <property type="match status" value="2"/>
</dbReference>
<evidence type="ECO:0000313" key="13">
    <source>
        <dbReference type="EMBL" id="NNJ28361.1"/>
    </source>
</evidence>
<keyword evidence="3 9" id="KW-1003">Cell membrane</keyword>
<feature type="domain" description="SecDF P1 head subdomain" evidence="12">
    <location>
        <begin position="130"/>
        <end position="227"/>
    </location>
</feature>
<dbReference type="InterPro" id="IPR005791">
    <property type="entry name" value="SecD"/>
</dbReference>
<evidence type="ECO:0000259" key="12">
    <source>
        <dbReference type="Pfam" id="PF22599"/>
    </source>
</evidence>
<dbReference type="InterPro" id="IPR054384">
    <property type="entry name" value="SecDF_P1_head"/>
</dbReference>
<dbReference type="Pfam" id="PF22599">
    <property type="entry name" value="SecDF_P1_head"/>
    <property type="match status" value="1"/>
</dbReference>
<evidence type="ECO:0000256" key="5">
    <source>
        <dbReference type="ARBA" id="ARBA00022927"/>
    </source>
</evidence>
<accession>A0ABX1VJQ5</accession>
<feature type="transmembrane region" description="Helical" evidence="9">
    <location>
        <begin position="354"/>
        <end position="376"/>
    </location>
</feature>
<dbReference type="HAMAP" id="MF_01463_B">
    <property type="entry name" value="SecD_B"/>
    <property type="match status" value="1"/>
</dbReference>
<evidence type="ECO:0000256" key="1">
    <source>
        <dbReference type="ARBA" id="ARBA00004651"/>
    </source>
</evidence>
<dbReference type="Gene3D" id="3.30.1360.200">
    <property type="match status" value="1"/>
</dbReference>